<dbReference type="Gene3D" id="2.60.40.2030">
    <property type="match status" value="2"/>
</dbReference>
<keyword evidence="2" id="KW-0813">Transport</keyword>
<dbReference type="SUPFAM" id="SSF141072">
    <property type="entry name" value="CalX-like"/>
    <property type="match status" value="2"/>
</dbReference>
<proteinExistence type="predicted"/>
<organism evidence="12 13">
    <name type="scientific">Chlamydomonas reinhardtii</name>
    <name type="common">Chlamydomonas smithii</name>
    <dbReference type="NCBI Taxonomy" id="3055"/>
    <lineage>
        <taxon>Eukaryota</taxon>
        <taxon>Viridiplantae</taxon>
        <taxon>Chlorophyta</taxon>
        <taxon>core chlorophytes</taxon>
        <taxon>Chlorophyceae</taxon>
        <taxon>CS clade</taxon>
        <taxon>Chlamydomonadales</taxon>
        <taxon>Chlamydomonadaceae</taxon>
        <taxon>Chlamydomonas</taxon>
    </lineage>
</organism>
<protein>
    <recommendedName>
        <fullName evidence="11">Calx-beta domain-containing protein</fullName>
    </recommendedName>
</protein>
<dbReference type="InterPro" id="IPR044880">
    <property type="entry name" value="NCX_ion-bd_dom_sf"/>
</dbReference>
<evidence type="ECO:0000256" key="5">
    <source>
        <dbReference type="ARBA" id="ARBA00022737"/>
    </source>
</evidence>
<evidence type="ECO:0000256" key="7">
    <source>
        <dbReference type="ARBA" id="ARBA00022989"/>
    </source>
</evidence>
<evidence type="ECO:0000256" key="2">
    <source>
        <dbReference type="ARBA" id="ARBA00022448"/>
    </source>
</evidence>
<feature type="transmembrane region" description="Helical" evidence="10">
    <location>
        <begin position="620"/>
        <end position="639"/>
    </location>
</feature>
<dbReference type="GeneID" id="5722913"/>
<dbReference type="EMBL" id="CM008972">
    <property type="protein sequence ID" value="PNW76873.1"/>
    <property type="molecule type" value="Genomic_DNA"/>
</dbReference>
<feature type="transmembrane region" description="Helical" evidence="10">
    <location>
        <begin position="134"/>
        <end position="156"/>
    </location>
</feature>
<dbReference type="InterPro" id="IPR038081">
    <property type="entry name" value="CalX-like_sf"/>
</dbReference>
<feature type="transmembrane region" description="Helical" evidence="10">
    <location>
        <begin position="59"/>
        <end position="77"/>
    </location>
</feature>
<dbReference type="PANTHER" id="PTHR11878">
    <property type="entry name" value="SODIUM/CALCIUM EXCHANGER"/>
    <property type="match status" value="1"/>
</dbReference>
<dbReference type="Pfam" id="PF01699">
    <property type="entry name" value="Na_Ca_ex"/>
    <property type="match status" value="2"/>
</dbReference>
<gene>
    <name evidence="12" type="ORF">CHLRE_11g479600v5</name>
</gene>
<keyword evidence="5" id="KW-0677">Repeat</keyword>
<feature type="domain" description="Calx-beta" evidence="11">
    <location>
        <begin position="397"/>
        <end position="498"/>
    </location>
</feature>
<keyword evidence="9 10" id="KW-0472">Membrane</keyword>
<dbReference type="GO" id="GO:0006811">
    <property type="term" value="P:monoatomic ion transport"/>
    <property type="evidence" value="ECO:0007669"/>
    <property type="project" value="UniProtKB-KW"/>
</dbReference>
<feature type="domain" description="Calx-beta" evidence="11">
    <location>
        <begin position="275"/>
        <end position="378"/>
    </location>
</feature>
<evidence type="ECO:0000313" key="12">
    <source>
        <dbReference type="EMBL" id="PNW76873.1"/>
    </source>
</evidence>
<keyword evidence="6" id="KW-0106">Calcium</keyword>
<dbReference type="PaxDb" id="3055-EDP00321"/>
<accession>A0A2K3D8M2</accession>
<evidence type="ECO:0000256" key="10">
    <source>
        <dbReference type="SAM" id="Phobius"/>
    </source>
</evidence>
<evidence type="ECO:0000256" key="8">
    <source>
        <dbReference type="ARBA" id="ARBA00023065"/>
    </source>
</evidence>
<feature type="transmembrane region" description="Helical" evidence="10">
    <location>
        <begin position="12"/>
        <end position="38"/>
    </location>
</feature>
<keyword evidence="13" id="KW-1185">Reference proteome</keyword>
<dbReference type="InterPro" id="IPR051171">
    <property type="entry name" value="CaCA"/>
</dbReference>
<evidence type="ECO:0000256" key="3">
    <source>
        <dbReference type="ARBA" id="ARBA00022692"/>
    </source>
</evidence>
<dbReference type="Gene3D" id="1.20.1420.30">
    <property type="entry name" value="NCX, central ion-binding region"/>
    <property type="match status" value="2"/>
</dbReference>
<dbReference type="GO" id="GO:0012505">
    <property type="term" value="C:endomembrane system"/>
    <property type="evidence" value="ECO:0007669"/>
    <property type="project" value="UniProtKB-SubCell"/>
</dbReference>
<dbReference type="PANTHER" id="PTHR11878:SF65">
    <property type="entry name" value="NA_CA-EXCHANGE PROTEIN, ISOFORM G"/>
    <property type="match status" value="1"/>
</dbReference>
<feature type="transmembrane region" description="Helical" evidence="10">
    <location>
        <begin position="764"/>
        <end position="786"/>
    </location>
</feature>
<dbReference type="GO" id="GO:0007154">
    <property type="term" value="P:cell communication"/>
    <property type="evidence" value="ECO:0007669"/>
    <property type="project" value="InterPro"/>
</dbReference>
<name>A0A2K3D8M2_CHLRE</name>
<feature type="transmembrane region" description="Helical" evidence="10">
    <location>
        <begin position="97"/>
        <end position="122"/>
    </location>
</feature>
<evidence type="ECO:0000256" key="4">
    <source>
        <dbReference type="ARBA" id="ARBA00022729"/>
    </source>
</evidence>
<dbReference type="GO" id="GO:0016020">
    <property type="term" value="C:membrane"/>
    <property type="evidence" value="ECO:0007669"/>
    <property type="project" value="InterPro"/>
</dbReference>
<feature type="transmembrane region" description="Helical" evidence="10">
    <location>
        <begin position="590"/>
        <end position="614"/>
    </location>
</feature>
<reference evidence="12 13" key="1">
    <citation type="journal article" date="2007" name="Science">
        <title>The Chlamydomonas genome reveals the evolution of key animal and plant functions.</title>
        <authorList>
            <person name="Merchant S.S."/>
            <person name="Prochnik S.E."/>
            <person name="Vallon O."/>
            <person name="Harris E.H."/>
            <person name="Karpowicz S.J."/>
            <person name="Witman G.B."/>
            <person name="Terry A."/>
            <person name="Salamov A."/>
            <person name="Fritz-Laylin L.K."/>
            <person name="Marechal-Drouard L."/>
            <person name="Marshall W.F."/>
            <person name="Qu L.H."/>
            <person name="Nelson D.R."/>
            <person name="Sanderfoot A.A."/>
            <person name="Spalding M.H."/>
            <person name="Kapitonov V.V."/>
            <person name="Ren Q."/>
            <person name="Ferris P."/>
            <person name="Lindquist E."/>
            <person name="Shapiro H."/>
            <person name="Lucas S.M."/>
            <person name="Grimwood J."/>
            <person name="Schmutz J."/>
            <person name="Cardol P."/>
            <person name="Cerutti H."/>
            <person name="Chanfreau G."/>
            <person name="Chen C.L."/>
            <person name="Cognat V."/>
            <person name="Croft M.T."/>
            <person name="Dent R."/>
            <person name="Dutcher S."/>
            <person name="Fernandez E."/>
            <person name="Fukuzawa H."/>
            <person name="Gonzalez-Ballester D."/>
            <person name="Gonzalez-Halphen D."/>
            <person name="Hallmann A."/>
            <person name="Hanikenne M."/>
            <person name="Hippler M."/>
            <person name="Inwood W."/>
            <person name="Jabbari K."/>
            <person name="Kalanon M."/>
            <person name="Kuras R."/>
            <person name="Lefebvre P.A."/>
            <person name="Lemaire S.D."/>
            <person name="Lobanov A.V."/>
            <person name="Lohr M."/>
            <person name="Manuell A."/>
            <person name="Meier I."/>
            <person name="Mets L."/>
            <person name="Mittag M."/>
            <person name="Mittelmeier T."/>
            <person name="Moroney J.V."/>
            <person name="Moseley J."/>
            <person name="Napoli C."/>
            <person name="Nedelcu A.M."/>
            <person name="Niyogi K."/>
            <person name="Novoselov S.V."/>
            <person name="Paulsen I.T."/>
            <person name="Pazour G."/>
            <person name="Purton S."/>
            <person name="Ral J.P."/>
            <person name="Riano-Pachon D.M."/>
            <person name="Riekhof W."/>
            <person name="Rymarquis L."/>
            <person name="Schroda M."/>
            <person name="Stern D."/>
            <person name="Umen J."/>
            <person name="Willows R."/>
            <person name="Wilson N."/>
            <person name="Zimmer S.L."/>
            <person name="Allmer J."/>
            <person name="Balk J."/>
            <person name="Bisova K."/>
            <person name="Chen C.J."/>
            <person name="Elias M."/>
            <person name="Gendler K."/>
            <person name="Hauser C."/>
            <person name="Lamb M.R."/>
            <person name="Ledford H."/>
            <person name="Long J.C."/>
            <person name="Minagawa J."/>
            <person name="Page M.D."/>
            <person name="Pan J."/>
            <person name="Pootakham W."/>
            <person name="Roje S."/>
            <person name="Rose A."/>
            <person name="Stahlberg E."/>
            <person name="Terauchi A.M."/>
            <person name="Yang P."/>
            <person name="Ball S."/>
            <person name="Bowler C."/>
            <person name="Dieckmann C.L."/>
            <person name="Gladyshev V.N."/>
            <person name="Green P."/>
            <person name="Jorgensen R."/>
            <person name="Mayfield S."/>
            <person name="Mueller-Roeber B."/>
            <person name="Rajamani S."/>
            <person name="Sayre R.T."/>
            <person name="Brokstein P."/>
            <person name="Dubchak I."/>
            <person name="Goodstein D."/>
            <person name="Hornick L."/>
            <person name="Huang Y.W."/>
            <person name="Jhaveri J."/>
            <person name="Luo Y."/>
            <person name="Martinez D."/>
            <person name="Ngau W.C."/>
            <person name="Otillar B."/>
            <person name="Poliakov A."/>
            <person name="Porter A."/>
            <person name="Szajkowski L."/>
            <person name="Werner G."/>
            <person name="Zhou K."/>
            <person name="Grigoriev I.V."/>
            <person name="Rokhsar D.S."/>
            <person name="Grossman A.R."/>
        </authorList>
    </citation>
    <scope>NUCLEOTIDE SEQUENCE [LARGE SCALE GENOMIC DNA]</scope>
    <source>
        <strain evidence="13">CC-503</strain>
    </source>
</reference>
<keyword evidence="4" id="KW-0732">Signal</keyword>
<evidence type="ECO:0000259" key="11">
    <source>
        <dbReference type="SMART" id="SM00237"/>
    </source>
</evidence>
<keyword evidence="7 10" id="KW-1133">Transmembrane helix</keyword>
<dbReference type="AlphaFoldDB" id="A0A2K3D8M2"/>
<feature type="transmembrane region" description="Helical" evidence="10">
    <location>
        <begin position="728"/>
        <end position="752"/>
    </location>
</feature>
<dbReference type="GO" id="GO:0055085">
    <property type="term" value="P:transmembrane transport"/>
    <property type="evidence" value="ECO:0007669"/>
    <property type="project" value="InterPro"/>
</dbReference>
<keyword evidence="8" id="KW-0406">Ion transport</keyword>
<evidence type="ECO:0000256" key="1">
    <source>
        <dbReference type="ARBA" id="ARBA00004127"/>
    </source>
</evidence>
<dbReference type="InterPro" id="IPR004837">
    <property type="entry name" value="NaCa_Exmemb"/>
</dbReference>
<dbReference type="InterPro" id="IPR003644">
    <property type="entry name" value="Calx_beta"/>
</dbReference>
<comment type="subcellular location">
    <subcellularLocation>
        <location evidence="1">Endomembrane system</location>
        <topology evidence="1">Multi-pass membrane protein</topology>
    </subcellularLocation>
</comment>
<dbReference type="RefSeq" id="XP_042919710.1">
    <property type="nucleotide sequence ID" value="XM_043067705.1"/>
</dbReference>
<evidence type="ECO:0000256" key="6">
    <source>
        <dbReference type="ARBA" id="ARBA00022837"/>
    </source>
</evidence>
<feature type="transmembrane region" description="Helical" evidence="10">
    <location>
        <begin position="699"/>
        <end position="716"/>
    </location>
</feature>
<evidence type="ECO:0000256" key="9">
    <source>
        <dbReference type="ARBA" id="ARBA00023136"/>
    </source>
</evidence>
<keyword evidence="3 10" id="KW-0812">Transmembrane</keyword>
<dbReference type="Proteomes" id="UP000006906">
    <property type="component" value="Chromosome 11"/>
</dbReference>
<dbReference type="OrthoDB" id="2127281at2759"/>
<dbReference type="ExpressionAtlas" id="A0A2K3D8M2">
    <property type="expression patterns" value="baseline and differential"/>
</dbReference>
<sequence>MLPRWLLGAVYLLFLLYLFAGVAIASDMFMDGIMNICAITKIYKRKNEKGETIYVKEPVWNWVVANITLMALGTSSPEIMLSLVEALLTLGKPAGELGPSCIAGSAAYNFLMISAVCTTALPDGQFKKISQLRVYVVTAAWSIWAYIWMLIVYVYWTPNEVTLAEAFLTLGFFVLMVLTAWIVDKQPWKKNNKIISRSDPEAPAALPPPSVTAIVVSPAPEQAPGEAPVRTHAHYRHILAARQRHAAAAHRRLPGAHGEGGDTELQLGSGGHAYGDVVVPADPTKEQVMFRSRAYAFLESAGTARVAVTRVAPEGGSLDHPLRVHYRTEDGDAVAGLDYEAREGTLHFAPGEAYKYVEVRIIDDDMTEPDVHFSIVLTGADAPNGAGREVLVAQERVRVTIVDDDDAGVIGFELPDYEVAFNEKRTFAEVTLVRRRGADGRVTVDYETQDLSAVAGDDYVAAKGTVVFESGEKSARVRLQLLQSFVPEAHKALQLVLSNPEGGAELGKRSACKVTLVRRQFTLMPGAATAAGQKEGLELGNGSIKLVGGAEGGAGSDKGEGEGEEFNLWSAWREQIVSVFSPDEPDEGEVVSWAGLMLQYINITWKLVLFILVPPAEWKGGYPCFFAALGSIVGIVYLVNEAGSLFGCIIGLKEVMVGVSIVAVGTSLPDTLASRIAAVKDPDADAAIGNITGSNGVNVFLGLGLPWAVCSVYYHVRGEKYVTPGGDLEFAVMLYAILGGCGIFILAVARYFGGELGGTKLRQYSIAGLLTVLWLLYLILSGLRAYGNI</sequence>
<dbReference type="Pfam" id="PF03160">
    <property type="entry name" value="Calx-beta"/>
    <property type="match status" value="1"/>
</dbReference>
<dbReference type="Gramene" id="PNW76873">
    <property type="protein sequence ID" value="PNW76873"/>
    <property type="gene ID" value="CHLRE_11g479600v5"/>
</dbReference>
<dbReference type="SMART" id="SM00237">
    <property type="entry name" value="Calx_beta"/>
    <property type="match status" value="2"/>
</dbReference>
<evidence type="ECO:0000313" key="13">
    <source>
        <dbReference type="Proteomes" id="UP000006906"/>
    </source>
</evidence>
<feature type="transmembrane region" description="Helical" evidence="10">
    <location>
        <begin position="162"/>
        <end position="183"/>
    </location>
</feature>